<dbReference type="Gene3D" id="3.40.50.720">
    <property type="entry name" value="NAD(P)-binding Rossmann-like Domain"/>
    <property type="match status" value="1"/>
</dbReference>
<dbReference type="InterPro" id="IPR036291">
    <property type="entry name" value="NAD(P)-bd_dom_sf"/>
</dbReference>
<organism evidence="2 3">
    <name type="scientific">Kutzneria buriramensis</name>
    <dbReference type="NCBI Taxonomy" id="1045776"/>
    <lineage>
        <taxon>Bacteria</taxon>
        <taxon>Bacillati</taxon>
        <taxon>Actinomycetota</taxon>
        <taxon>Actinomycetes</taxon>
        <taxon>Pseudonocardiales</taxon>
        <taxon>Pseudonocardiaceae</taxon>
        <taxon>Kutzneria</taxon>
    </lineage>
</organism>
<feature type="compositionally biased region" description="Basic and acidic residues" evidence="1">
    <location>
        <begin position="53"/>
        <end position="63"/>
    </location>
</feature>
<dbReference type="GO" id="GO:0005737">
    <property type="term" value="C:cytoplasm"/>
    <property type="evidence" value="ECO:0007669"/>
    <property type="project" value="TreeGrafter"/>
</dbReference>
<feature type="region of interest" description="Disordered" evidence="1">
    <location>
        <begin position="1"/>
        <end position="66"/>
    </location>
</feature>
<comment type="caution">
    <text evidence="2">The sequence shown here is derived from an EMBL/GenBank/DDBJ whole genome shotgun (WGS) entry which is preliminary data.</text>
</comment>
<dbReference type="NCBIfam" id="TIGR03944">
    <property type="entry name" value="dehyd_SbnB_fam"/>
    <property type="match status" value="1"/>
</dbReference>
<name>A0A3E0H444_9PSEU</name>
<evidence type="ECO:0000313" key="2">
    <source>
        <dbReference type="EMBL" id="REH38027.1"/>
    </source>
</evidence>
<evidence type="ECO:0000256" key="1">
    <source>
        <dbReference type="SAM" id="MobiDB-lite"/>
    </source>
</evidence>
<sequence length="432" mass="46049">MSTSSQPAEPVARVQPRFAADTAERGAPPTPGPSAGEGIGLDGAEPPRRRRGQEHGDGRRGAGEQRTTGIHATAIAEPASTPTFAVISGAQVQRVLAGREDQVVEVIDDAYRLHCFGSGTENPRSCFLRLPDRPSCRITALPASIGGQVGVDGVKWISSFPGNVAAGLPRASGVLILNDHDTGYPFACMEGSIISATRTAALAALAADWLGCARPRPTRVGFFGAGLIARYIHTYLVGTGWSFDETGVYDLAPDSVAGFRGYLERSGAAGRITAYPDAETVIRASDLVVFATNAGRPHVRDLSWFEHNPLVLHMSLRDLAPEIVLASVNIVDDVEHCLTADTSMSLAERLAGNRDFLHGTLDDVMDGRVSLPVDRPLVFSPFGLGVLDVVLGKHVYDEVVRSGELHVVDDFFHEVQRYASGDRVLHPGCPTS</sequence>
<dbReference type="Gene3D" id="3.30.1780.10">
    <property type="entry name" value="ornithine cyclodeaminase, domain 1"/>
    <property type="match status" value="1"/>
</dbReference>
<dbReference type="InterPro" id="IPR003462">
    <property type="entry name" value="ODC_Mu_crystall"/>
</dbReference>
<dbReference type="GO" id="GO:0016639">
    <property type="term" value="F:oxidoreductase activity, acting on the CH-NH2 group of donors, NAD or NADP as acceptor"/>
    <property type="evidence" value="ECO:0007669"/>
    <property type="project" value="InterPro"/>
</dbReference>
<dbReference type="EMBL" id="QUNO01000014">
    <property type="protein sequence ID" value="REH38027.1"/>
    <property type="molecule type" value="Genomic_DNA"/>
</dbReference>
<dbReference type="Pfam" id="PF02423">
    <property type="entry name" value="OCD_Mu_crystall"/>
    <property type="match status" value="1"/>
</dbReference>
<dbReference type="OrthoDB" id="3396397at2"/>
<dbReference type="GO" id="GO:0019290">
    <property type="term" value="P:siderophore biosynthetic process"/>
    <property type="evidence" value="ECO:0007669"/>
    <property type="project" value="InterPro"/>
</dbReference>
<dbReference type="AlphaFoldDB" id="A0A3E0H444"/>
<evidence type="ECO:0000313" key="3">
    <source>
        <dbReference type="Proteomes" id="UP000256269"/>
    </source>
</evidence>
<dbReference type="SUPFAM" id="SSF51735">
    <property type="entry name" value="NAD(P)-binding Rossmann-fold domains"/>
    <property type="match status" value="1"/>
</dbReference>
<keyword evidence="3" id="KW-1185">Reference proteome</keyword>
<proteinExistence type="predicted"/>
<dbReference type="InterPro" id="IPR023401">
    <property type="entry name" value="ODC_N"/>
</dbReference>
<accession>A0A3E0H444</accession>
<reference evidence="2 3" key="1">
    <citation type="submission" date="2018-08" db="EMBL/GenBank/DDBJ databases">
        <title>Genomic Encyclopedia of Archaeal and Bacterial Type Strains, Phase II (KMG-II): from individual species to whole genera.</title>
        <authorList>
            <person name="Goeker M."/>
        </authorList>
    </citation>
    <scope>NUCLEOTIDE SEQUENCE [LARGE SCALE GENOMIC DNA]</scope>
    <source>
        <strain evidence="2 3">DSM 45791</strain>
    </source>
</reference>
<dbReference type="Proteomes" id="UP000256269">
    <property type="component" value="Unassembled WGS sequence"/>
</dbReference>
<protein>
    <submittedName>
        <fullName evidence="2">Ornithine cyclodeaminase</fullName>
    </submittedName>
</protein>
<gene>
    <name evidence="2" type="ORF">BCF44_11452</name>
</gene>
<dbReference type="InterPro" id="IPR023866">
    <property type="entry name" value="SbnB"/>
</dbReference>
<dbReference type="PANTHER" id="PTHR13812">
    <property type="entry name" value="KETIMINE REDUCTASE MU-CRYSTALLIN"/>
    <property type="match status" value="1"/>
</dbReference>
<dbReference type="PANTHER" id="PTHR13812:SF19">
    <property type="entry name" value="KETIMINE REDUCTASE MU-CRYSTALLIN"/>
    <property type="match status" value="1"/>
</dbReference>